<feature type="compositionally biased region" description="Polar residues" evidence="1">
    <location>
        <begin position="514"/>
        <end position="537"/>
    </location>
</feature>
<dbReference type="OrthoDB" id="10505844at2759"/>
<accession>A0A5M8PQ08</accession>
<evidence type="ECO:0000313" key="2">
    <source>
        <dbReference type="EMBL" id="KAA6410788.1"/>
    </source>
</evidence>
<reference evidence="2 3" key="1">
    <citation type="submission" date="2019-09" db="EMBL/GenBank/DDBJ databases">
        <title>The hologenome of the rock-dwelling lichen Lasallia pustulata.</title>
        <authorList>
            <person name="Greshake Tzovaras B."/>
            <person name="Segers F."/>
            <person name="Bicker A."/>
            <person name="Dal Grande F."/>
            <person name="Otte J."/>
            <person name="Hankeln T."/>
            <person name="Schmitt I."/>
            <person name="Ebersberger I."/>
        </authorList>
    </citation>
    <scope>NUCLEOTIDE SEQUENCE [LARGE SCALE GENOMIC DNA]</scope>
    <source>
        <strain evidence="2">A1-1</strain>
    </source>
</reference>
<name>A0A5M8PQ08_9LECA</name>
<feature type="region of interest" description="Disordered" evidence="1">
    <location>
        <begin position="508"/>
        <end position="581"/>
    </location>
</feature>
<feature type="region of interest" description="Disordered" evidence="1">
    <location>
        <begin position="396"/>
        <end position="467"/>
    </location>
</feature>
<dbReference type="AlphaFoldDB" id="A0A5M8PQ08"/>
<feature type="compositionally biased region" description="Polar residues" evidence="1">
    <location>
        <begin position="116"/>
        <end position="142"/>
    </location>
</feature>
<feature type="compositionally biased region" description="Acidic residues" evidence="1">
    <location>
        <begin position="347"/>
        <end position="364"/>
    </location>
</feature>
<evidence type="ECO:0000256" key="1">
    <source>
        <dbReference type="SAM" id="MobiDB-lite"/>
    </source>
</evidence>
<feature type="region of interest" description="Disordered" evidence="1">
    <location>
        <begin position="338"/>
        <end position="364"/>
    </location>
</feature>
<dbReference type="Proteomes" id="UP000324767">
    <property type="component" value="Unassembled WGS sequence"/>
</dbReference>
<evidence type="ECO:0000313" key="3">
    <source>
        <dbReference type="Proteomes" id="UP000324767"/>
    </source>
</evidence>
<feature type="compositionally biased region" description="Polar residues" evidence="1">
    <location>
        <begin position="396"/>
        <end position="422"/>
    </location>
</feature>
<proteinExistence type="predicted"/>
<protein>
    <submittedName>
        <fullName evidence="2">Uncharacterized protein</fullName>
    </submittedName>
</protein>
<gene>
    <name evidence="2" type="ORF">FRX48_05098</name>
</gene>
<organism evidence="2 3">
    <name type="scientific">Lasallia pustulata</name>
    <dbReference type="NCBI Taxonomy" id="136370"/>
    <lineage>
        <taxon>Eukaryota</taxon>
        <taxon>Fungi</taxon>
        <taxon>Dikarya</taxon>
        <taxon>Ascomycota</taxon>
        <taxon>Pezizomycotina</taxon>
        <taxon>Lecanoromycetes</taxon>
        <taxon>OSLEUM clade</taxon>
        <taxon>Umbilicariomycetidae</taxon>
        <taxon>Umbilicariales</taxon>
        <taxon>Umbilicariaceae</taxon>
        <taxon>Lasallia</taxon>
    </lineage>
</organism>
<dbReference type="EMBL" id="VXIT01000008">
    <property type="protein sequence ID" value="KAA6410788.1"/>
    <property type="molecule type" value="Genomic_DNA"/>
</dbReference>
<comment type="caution">
    <text evidence="2">The sequence shown here is derived from an EMBL/GenBank/DDBJ whole genome shotgun (WGS) entry which is preliminary data.</text>
</comment>
<sequence length="619" mass="66552">MATLYDKLLGLVVGTDLTGKHRQRVIEKQFERYIAQKKLSSSPEDIAIALQGEALIRSYSLSSASCPTTPPLSPNLTRVNTLESLQSSPPSTPQRVATLKKSQIPEVAHSVKQYPRATSSSETRICDTQTAPESKTQSTPNTPRRGKVIEEPSPQYPWLPTMVGGSGRYRHAEDASASWIQENTIAQMENTGMAEVLWHFGTRRNLSLPDGTSLASVAALRLIRAYQSPPPKEPSEEIDEDGVHIFRGFKTSGNNSKPIFRTKSEASVQVKQSVQDSLEMTNKVSFSHSGNLVNPFGGTALASYKAPSLSDPAHPLSQSLRAAAKAQKHLALRQQMSNNYSTSENAIESDSESAIESDSEDEELGGIDRGTAAQTVQPEFMAAKKPVPKPNLVRQASSIHAQRQPSNSNNGAAVKSDNGNVSTKKAFKGATKTATVPPHMQKVMAKSSVHPRIAVKPQAKTATGTKVVAKTKATRKTLVKKTVRFSEQLVTKTDNEVSVIAAKDPVAHEGSADTIASSSRSESSVGMQAQAQQLTTGKQKRKDSTDPSSVSGGEYMAQQKKSSCKAKGKQRAVESDGNISDSSAATVICRATKLGRKRALTAIRTPKVEVAVENANVNT</sequence>
<feature type="region of interest" description="Disordered" evidence="1">
    <location>
        <begin position="111"/>
        <end position="156"/>
    </location>
</feature>